<evidence type="ECO:0000313" key="9">
    <source>
        <dbReference type="Proteomes" id="UP001143304"/>
    </source>
</evidence>
<comment type="similarity">
    <text evidence="5">Belongs to the GHMP kinase family.</text>
</comment>
<keyword evidence="3" id="KW-0418">Kinase</keyword>
<keyword evidence="4" id="KW-0067">ATP-binding</keyword>
<evidence type="ECO:0000259" key="6">
    <source>
        <dbReference type="Pfam" id="PF00288"/>
    </source>
</evidence>
<dbReference type="PRINTS" id="PR00960">
    <property type="entry name" value="LMBPPROTEIN"/>
</dbReference>
<evidence type="ECO:0000256" key="1">
    <source>
        <dbReference type="ARBA" id="ARBA00022679"/>
    </source>
</evidence>
<dbReference type="InterPro" id="IPR001174">
    <property type="entry name" value="HddA/FKP"/>
</dbReference>
<dbReference type="InterPro" id="IPR014606">
    <property type="entry name" value="Heptose_7-P_kinase"/>
</dbReference>
<dbReference type="SUPFAM" id="SSF55060">
    <property type="entry name" value="GHMP Kinase, C-terminal domain"/>
    <property type="match status" value="1"/>
</dbReference>
<dbReference type="InterPro" id="IPR006204">
    <property type="entry name" value="GHMP_kinase_N_dom"/>
</dbReference>
<dbReference type="PANTHER" id="PTHR32463">
    <property type="entry name" value="L-FUCOSE KINASE"/>
    <property type="match status" value="1"/>
</dbReference>
<comment type="caution">
    <text evidence="8">The sequence shown here is derived from an EMBL/GenBank/DDBJ whole genome shotgun (WGS) entry which is preliminary data.</text>
</comment>
<evidence type="ECO:0000256" key="5">
    <source>
        <dbReference type="ARBA" id="ARBA00038121"/>
    </source>
</evidence>
<evidence type="ECO:0000256" key="2">
    <source>
        <dbReference type="ARBA" id="ARBA00022741"/>
    </source>
</evidence>
<name>A0ABT3T322_9GAMM</name>
<dbReference type="InterPro" id="IPR052203">
    <property type="entry name" value="GHMP_Kinase-Related"/>
</dbReference>
<sequence length="343" mass="36964">MLIRSKAPLRLGLAGGGSDVAPYCDLYGGAVLNASISLSSFCTIEPTKDDAVSFVAKDRGEVFNAPSAQVYDYDGVLDLHKGVYNRVVRDFNHGEPLSLNITTWSDAPAGSGLGSSSTMVVAILTAFAELLRLPLGEYDLAHLAFEIEREDIGLRGGAQDQYAATFGGVNFMEFHERNRVIVNPLRVKQWILSELEASSVLYYTGVSRSSDMIIAQQIESYKSGTGKSVEAVHQLKRDAVAMKEALLRGNIRRFGEILGSSWETKRNVADQISNPEIEEIMTAAREAGAWAGKVSGAGGGGYIVFIVDPVDRVQLVGALNELGGDVVSFRFEPHGASAWTVPT</sequence>
<keyword evidence="1" id="KW-0808">Transferase</keyword>
<dbReference type="EMBL" id="SHNO01000001">
    <property type="protein sequence ID" value="MCX2975932.1"/>
    <property type="molecule type" value="Genomic_DNA"/>
</dbReference>
<keyword evidence="2" id="KW-0547">Nucleotide-binding</keyword>
<accession>A0ABT3T322</accession>
<dbReference type="SUPFAM" id="SSF54211">
    <property type="entry name" value="Ribosomal protein S5 domain 2-like"/>
    <property type="match status" value="1"/>
</dbReference>
<dbReference type="InterPro" id="IPR036554">
    <property type="entry name" value="GHMP_kinase_C_sf"/>
</dbReference>
<dbReference type="Gene3D" id="3.30.230.120">
    <property type="match status" value="1"/>
</dbReference>
<reference evidence="8" key="1">
    <citation type="submission" date="2019-02" db="EMBL/GenBank/DDBJ databases">
        <authorList>
            <person name="Li S.-H."/>
        </authorList>
    </citation>
    <scope>NUCLEOTIDE SEQUENCE</scope>
    <source>
        <strain evidence="8">IMCC11814</strain>
    </source>
</reference>
<dbReference type="RefSeq" id="WP_279247690.1">
    <property type="nucleotide sequence ID" value="NZ_SHNO01000001.1"/>
</dbReference>
<evidence type="ECO:0000259" key="7">
    <source>
        <dbReference type="Pfam" id="PF08544"/>
    </source>
</evidence>
<evidence type="ECO:0000313" key="8">
    <source>
        <dbReference type="EMBL" id="MCX2975932.1"/>
    </source>
</evidence>
<dbReference type="InterPro" id="IPR013750">
    <property type="entry name" value="GHMP_kinase_C_dom"/>
</dbReference>
<gene>
    <name evidence="8" type="ORF">EYC82_01005</name>
</gene>
<keyword evidence="9" id="KW-1185">Reference proteome</keyword>
<dbReference type="PIRSF" id="PIRSF036406">
    <property type="entry name" value="Hept_kin"/>
    <property type="match status" value="1"/>
</dbReference>
<dbReference type="InterPro" id="IPR020568">
    <property type="entry name" value="Ribosomal_Su5_D2-typ_SF"/>
</dbReference>
<proteinExistence type="inferred from homology"/>
<dbReference type="Pfam" id="PF00288">
    <property type="entry name" value="GHMP_kinases_N"/>
    <property type="match status" value="1"/>
</dbReference>
<protein>
    <submittedName>
        <fullName evidence="8">Dehydrogenase</fullName>
    </submittedName>
</protein>
<evidence type="ECO:0000256" key="3">
    <source>
        <dbReference type="ARBA" id="ARBA00022777"/>
    </source>
</evidence>
<feature type="domain" description="GHMP kinase N-terminal" evidence="6">
    <location>
        <begin position="80"/>
        <end position="168"/>
    </location>
</feature>
<dbReference type="Pfam" id="PF08544">
    <property type="entry name" value="GHMP_kinases_C"/>
    <property type="match status" value="1"/>
</dbReference>
<evidence type="ECO:0000256" key="4">
    <source>
        <dbReference type="ARBA" id="ARBA00022840"/>
    </source>
</evidence>
<feature type="domain" description="GHMP kinase C-terminal" evidence="7">
    <location>
        <begin position="242"/>
        <end position="322"/>
    </location>
</feature>
<dbReference type="Proteomes" id="UP001143304">
    <property type="component" value="Unassembled WGS sequence"/>
</dbReference>
<dbReference type="PANTHER" id="PTHR32463:SF0">
    <property type="entry name" value="L-FUCOSE KINASE"/>
    <property type="match status" value="1"/>
</dbReference>
<organism evidence="8 9">
    <name type="scientific">Candidatus Marimicrobium litorale</name>
    <dbReference type="NCBI Taxonomy" id="2518991"/>
    <lineage>
        <taxon>Bacteria</taxon>
        <taxon>Pseudomonadati</taxon>
        <taxon>Pseudomonadota</taxon>
        <taxon>Gammaproteobacteria</taxon>
        <taxon>Cellvibrionales</taxon>
        <taxon>Halieaceae</taxon>
        <taxon>Marimicrobium</taxon>
    </lineage>
</organism>